<name>A0A161RVU9_9BACI</name>
<dbReference type="EMBL" id="LQQY01000009">
    <property type="protein sequence ID" value="KZE51078.1"/>
    <property type="molecule type" value="Genomic_DNA"/>
</dbReference>
<feature type="transmembrane region" description="Helical" evidence="1">
    <location>
        <begin position="12"/>
        <end position="36"/>
    </location>
</feature>
<feature type="transmembrane region" description="Helical" evidence="1">
    <location>
        <begin position="135"/>
        <end position="154"/>
    </location>
</feature>
<reference evidence="4" key="1">
    <citation type="submission" date="2016-01" db="EMBL/GenBank/DDBJ databases">
        <title>Whole genome sequencing of Bhargavaea cecembensis T14.</title>
        <authorList>
            <person name="Hong K.W."/>
        </authorList>
    </citation>
    <scope>NUCLEOTIDE SEQUENCE [LARGE SCALE GENOMIC DNA]</scope>
    <source>
        <strain evidence="4">M19</strain>
    </source>
</reference>
<feature type="domain" description="CAAX prenyl protease 2/Lysostaphin resistance protein A-like" evidence="2">
    <location>
        <begin position="164"/>
        <end position="255"/>
    </location>
</feature>
<keyword evidence="1" id="KW-0472">Membrane</keyword>
<proteinExistence type="predicted"/>
<feature type="transmembrane region" description="Helical" evidence="1">
    <location>
        <begin position="160"/>
        <end position="178"/>
    </location>
</feature>
<organism evidence="3 4">
    <name type="scientific">Rossellomorea marisflavi</name>
    <dbReference type="NCBI Taxonomy" id="189381"/>
    <lineage>
        <taxon>Bacteria</taxon>
        <taxon>Bacillati</taxon>
        <taxon>Bacillota</taxon>
        <taxon>Bacilli</taxon>
        <taxon>Bacillales</taxon>
        <taxon>Bacillaceae</taxon>
        <taxon>Rossellomorea</taxon>
    </lineage>
</organism>
<comment type="caution">
    <text evidence="3">The sequence shown here is derived from an EMBL/GenBank/DDBJ whole genome shotgun (WGS) entry which is preliminary data.</text>
</comment>
<dbReference type="GO" id="GO:0080120">
    <property type="term" value="P:CAAX-box protein maturation"/>
    <property type="evidence" value="ECO:0007669"/>
    <property type="project" value="UniProtKB-ARBA"/>
</dbReference>
<accession>A0A161RVU9</accession>
<dbReference type="Pfam" id="PF02517">
    <property type="entry name" value="Rce1-like"/>
    <property type="match status" value="1"/>
</dbReference>
<dbReference type="PROSITE" id="PS51257">
    <property type="entry name" value="PROKAR_LIPOPROTEIN"/>
    <property type="match status" value="1"/>
</dbReference>
<dbReference type="InterPro" id="IPR003675">
    <property type="entry name" value="Rce1/LyrA-like_dom"/>
</dbReference>
<protein>
    <recommendedName>
        <fullName evidence="2">CAAX prenyl protease 2/Lysostaphin resistance protein A-like domain-containing protein</fullName>
    </recommendedName>
</protein>
<feature type="transmembrane region" description="Helical" evidence="1">
    <location>
        <begin position="242"/>
        <end position="263"/>
    </location>
</feature>
<feature type="transmembrane region" description="Helical" evidence="1">
    <location>
        <begin position="82"/>
        <end position="102"/>
    </location>
</feature>
<keyword evidence="1" id="KW-1133">Transmembrane helix</keyword>
<dbReference type="Proteomes" id="UP000076510">
    <property type="component" value="Unassembled WGS sequence"/>
</dbReference>
<feature type="transmembrane region" description="Helical" evidence="1">
    <location>
        <begin position="217"/>
        <end position="235"/>
    </location>
</feature>
<evidence type="ECO:0000259" key="2">
    <source>
        <dbReference type="Pfam" id="PF02517"/>
    </source>
</evidence>
<dbReference type="AlphaFoldDB" id="A0A161RVU9"/>
<feature type="transmembrane region" description="Helical" evidence="1">
    <location>
        <begin position="48"/>
        <end position="70"/>
    </location>
</feature>
<evidence type="ECO:0000256" key="1">
    <source>
        <dbReference type="SAM" id="Phobius"/>
    </source>
</evidence>
<dbReference type="GO" id="GO:0004175">
    <property type="term" value="F:endopeptidase activity"/>
    <property type="evidence" value="ECO:0007669"/>
    <property type="project" value="UniProtKB-ARBA"/>
</dbReference>
<gene>
    <name evidence="3" type="ORF">AV649_17075</name>
</gene>
<feature type="transmembrane region" description="Helical" evidence="1">
    <location>
        <begin position="190"/>
        <end position="211"/>
    </location>
</feature>
<evidence type="ECO:0000313" key="3">
    <source>
        <dbReference type="EMBL" id="KZE51078.1"/>
    </source>
</evidence>
<evidence type="ECO:0000313" key="4">
    <source>
        <dbReference type="Proteomes" id="UP000076510"/>
    </source>
</evidence>
<dbReference type="RefSeq" id="WP_063190988.1">
    <property type="nucleotide sequence ID" value="NZ_JBLGCT010000001.1"/>
</dbReference>
<keyword evidence="1" id="KW-0812">Transmembrane</keyword>
<sequence length="265" mass="29897">MKHPGLMGGGIVFLLGMVVIACQAHLAWVLLVFVTLAGIRLIPRTPGLPLLFMGVFLAGFYGYVSVRTFLRLHVEDMETAILIERGALVFLIAALVLTAKLTKTRFSMQLQKPRWNNRIYFPYITHGFHSIPIRLFFLFSVMGSVIGFSFNIFFFGEWDGMKEIVLFALAFSIVNATLEEMLWRGTLLPVLAGQVSWLYALVVTSLAFGLHHIALGIPFWPALGFSIGGFFFAIVKWRSESLFPPILWHFIINLLMVFSGFILPY</sequence>